<evidence type="ECO:0000313" key="5">
    <source>
        <dbReference type="Proteomes" id="UP000294530"/>
    </source>
</evidence>
<dbReference type="PANTHER" id="PTHR13031">
    <property type="entry name" value="RIBONUCLEASE P SUBUNIT P30"/>
    <property type="match status" value="1"/>
</dbReference>
<evidence type="ECO:0000256" key="3">
    <source>
        <dbReference type="ARBA" id="ARBA00022694"/>
    </source>
</evidence>
<dbReference type="GO" id="GO:0003723">
    <property type="term" value="F:RNA binding"/>
    <property type="evidence" value="ECO:0007669"/>
    <property type="project" value="TreeGrafter"/>
</dbReference>
<gene>
    <name evidence="4" type="ORF">CCR75_003782</name>
</gene>
<dbReference type="GO" id="GO:0005655">
    <property type="term" value="C:nucleolar ribonuclease P complex"/>
    <property type="evidence" value="ECO:0007669"/>
    <property type="project" value="TreeGrafter"/>
</dbReference>
<sequence length="370" mass="40735">MPLNSLPLYTPTTEPIISVGFDALGTLHGLSSSLCFAQTFDQSHRFALEAAREATTGTGVHQLHKLFMVQVQKLVQVNTTVAEFAKRALLAQSSKLECLVAFVTVGYAIVCVNVDCEGNEKPKTVTTVPDLPRKAQTDRSNQSLKRAKLYTLDPYSGLHLKGPNSTQDKRVPRQRKRITLRLEEVADVKKLVSNGIIATINYKSWSPQTASDVVKGYDVVAAEAATPKVFQFLCEQADIDLITFDITNRIPFQLKRPWILAAIKRNLYFEIKYTPCLSDSAGRRYFFSNASNLVRLTGGKNLVLSSGATRDILLRSPYDVLNLGILSGLKYGQALDSISTSCLAVLEHADKRRGIKGGVQVVATDDVPME</sequence>
<evidence type="ECO:0000313" key="4">
    <source>
        <dbReference type="EMBL" id="TDH72947.1"/>
    </source>
</evidence>
<dbReference type="EMBL" id="SHOA02000001">
    <property type="protein sequence ID" value="TDH72947.1"/>
    <property type="molecule type" value="Genomic_DNA"/>
</dbReference>
<comment type="caution">
    <text evidence="4">The sequence shown here is derived from an EMBL/GenBank/DDBJ whole genome shotgun (WGS) entry which is preliminary data.</text>
</comment>
<dbReference type="KEGG" id="blac:94347546"/>
<comment type="similarity">
    <text evidence="2">Belongs to the eukaryotic/archaeal RNase P protein component 3 family.</text>
</comment>
<dbReference type="SUPFAM" id="SSF89550">
    <property type="entry name" value="PHP domain-like"/>
    <property type="match status" value="1"/>
</dbReference>
<evidence type="ECO:0000256" key="1">
    <source>
        <dbReference type="ARBA" id="ARBA00004123"/>
    </source>
</evidence>
<proteinExistence type="inferred from homology"/>
<organism evidence="4 5">
    <name type="scientific">Bremia lactucae</name>
    <name type="common">Lettuce downy mildew</name>
    <dbReference type="NCBI Taxonomy" id="4779"/>
    <lineage>
        <taxon>Eukaryota</taxon>
        <taxon>Sar</taxon>
        <taxon>Stramenopiles</taxon>
        <taxon>Oomycota</taxon>
        <taxon>Peronosporomycetes</taxon>
        <taxon>Peronosporales</taxon>
        <taxon>Peronosporaceae</taxon>
        <taxon>Bremia</taxon>
    </lineage>
</organism>
<dbReference type="PANTHER" id="PTHR13031:SF0">
    <property type="entry name" value="RIBONUCLEASE P PROTEIN SUBUNIT P30"/>
    <property type="match status" value="1"/>
</dbReference>
<dbReference type="Gene3D" id="3.20.20.140">
    <property type="entry name" value="Metal-dependent hydrolases"/>
    <property type="match status" value="1"/>
</dbReference>
<dbReference type="Pfam" id="PF01876">
    <property type="entry name" value="RNase_P_p30"/>
    <property type="match status" value="1"/>
</dbReference>
<name>A0A976IJH3_BRELC</name>
<dbReference type="InterPro" id="IPR016195">
    <property type="entry name" value="Pol/histidinol_Pase-like"/>
</dbReference>
<accession>A0A976IJH3</accession>
<dbReference type="RefSeq" id="XP_067822446.1">
    <property type="nucleotide sequence ID" value="XM_067961875.1"/>
</dbReference>
<reference evidence="4 5" key="1">
    <citation type="journal article" date="2021" name="Genome Biol.">
        <title>AFLAP: assembly-free linkage analysis pipeline using k-mers from genome sequencing data.</title>
        <authorList>
            <person name="Fletcher K."/>
            <person name="Zhang L."/>
            <person name="Gil J."/>
            <person name="Han R."/>
            <person name="Cavanaugh K."/>
            <person name="Michelmore R."/>
        </authorList>
    </citation>
    <scope>NUCLEOTIDE SEQUENCE [LARGE SCALE GENOMIC DNA]</scope>
    <source>
        <strain evidence="4 5">SF5</strain>
    </source>
</reference>
<protein>
    <submittedName>
        <fullName evidence="4">Uncharacterized protein</fullName>
    </submittedName>
</protein>
<dbReference type="GO" id="GO:0008033">
    <property type="term" value="P:tRNA processing"/>
    <property type="evidence" value="ECO:0007669"/>
    <property type="project" value="UniProtKB-KW"/>
</dbReference>
<evidence type="ECO:0000256" key="2">
    <source>
        <dbReference type="ARBA" id="ARBA00007331"/>
    </source>
</evidence>
<keyword evidence="3" id="KW-0819">tRNA processing</keyword>
<comment type="subcellular location">
    <subcellularLocation>
        <location evidence="1">Nucleus</location>
    </subcellularLocation>
</comment>
<dbReference type="InterPro" id="IPR002738">
    <property type="entry name" value="RNase_P_p30"/>
</dbReference>
<dbReference type="OrthoDB" id="17948at2759"/>
<dbReference type="AlphaFoldDB" id="A0A976IJH3"/>
<dbReference type="GeneID" id="94347546"/>
<keyword evidence="5" id="KW-1185">Reference proteome</keyword>
<dbReference type="Proteomes" id="UP000294530">
    <property type="component" value="Unassembled WGS sequence"/>
</dbReference>